<dbReference type="InterPro" id="IPR013783">
    <property type="entry name" value="Ig-like_fold"/>
</dbReference>
<evidence type="ECO:0000313" key="1">
    <source>
        <dbReference type="EMBL" id="MBC1510567.1"/>
    </source>
</evidence>
<reference evidence="1 2" key="1">
    <citation type="submission" date="2020-03" db="EMBL/GenBank/DDBJ databases">
        <title>Soil Listeria distribution.</title>
        <authorList>
            <person name="Liao J."/>
            <person name="Wiedmann M."/>
        </authorList>
    </citation>
    <scope>NUCLEOTIDE SEQUENCE [LARGE SCALE GENOMIC DNA]</scope>
    <source>
        <strain evidence="1 2">FSL L7-1515</strain>
    </source>
</reference>
<dbReference type="Gene3D" id="2.60.40.10">
    <property type="entry name" value="Immunoglobulins"/>
    <property type="match status" value="1"/>
</dbReference>
<sequence>MRVSEFTDKTITWAWDPVNGASFYRVYLGGALTPEETTDNTFTSTNLLADTVYSASVSAVSRYNLESKASDTVSQKTDIISAEQ</sequence>
<organism evidence="1 2">
    <name type="scientific">Listeria immobilis</name>
    <dbReference type="NCBI Taxonomy" id="2713502"/>
    <lineage>
        <taxon>Bacteria</taxon>
        <taxon>Bacillati</taxon>
        <taxon>Bacillota</taxon>
        <taxon>Bacilli</taxon>
        <taxon>Bacillales</taxon>
        <taxon>Listeriaceae</taxon>
        <taxon>Listeria</taxon>
    </lineage>
</organism>
<accession>A0ABR6SXZ9</accession>
<gene>
    <name evidence="1" type="ORF">HCJ59_11790</name>
</gene>
<dbReference type="InterPro" id="IPR036116">
    <property type="entry name" value="FN3_sf"/>
</dbReference>
<dbReference type="SUPFAM" id="SSF49265">
    <property type="entry name" value="Fibronectin type III"/>
    <property type="match status" value="1"/>
</dbReference>
<comment type="caution">
    <text evidence="1">The sequence shown here is derived from an EMBL/GenBank/DDBJ whole genome shotgun (WGS) entry which is preliminary data.</text>
</comment>
<keyword evidence="2" id="KW-1185">Reference proteome</keyword>
<evidence type="ECO:0000313" key="2">
    <source>
        <dbReference type="Proteomes" id="UP000587800"/>
    </source>
</evidence>
<name>A0ABR6SXZ9_9LIST</name>
<dbReference type="RefSeq" id="WP_077957312.1">
    <property type="nucleotide sequence ID" value="NZ_JAASUB010000014.1"/>
</dbReference>
<dbReference type="Proteomes" id="UP000587800">
    <property type="component" value="Unassembled WGS sequence"/>
</dbReference>
<proteinExistence type="predicted"/>
<dbReference type="CDD" id="cd00063">
    <property type="entry name" value="FN3"/>
    <property type="match status" value="1"/>
</dbReference>
<dbReference type="EMBL" id="JAASUB010000014">
    <property type="protein sequence ID" value="MBC1510567.1"/>
    <property type="molecule type" value="Genomic_DNA"/>
</dbReference>
<protein>
    <submittedName>
        <fullName evidence="1">Plasmid partitioning protein</fullName>
    </submittedName>
</protein>
<dbReference type="InterPro" id="IPR003961">
    <property type="entry name" value="FN3_dom"/>
</dbReference>